<dbReference type="Gene3D" id="1.10.287.1490">
    <property type="match status" value="1"/>
</dbReference>
<keyword evidence="4" id="KW-1185">Reference proteome</keyword>
<feature type="compositionally biased region" description="Polar residues" evidence="2">
    <location>
        <begin position="60"/>
        <end position="69"/>
    </location>
</feature>
<feature type="coiled-coil region" evidence="1">
    <location>
        <begin position="134"/>
        <end position="259"/>
    </location>
</feature>
<organism evidence="3 4">
    <name type="scientific">Staphylotrichum longicolle</name>
    <dbReference type="NCBI Taxonomy" id="669026"/>
    <lineage>
        <taxon>Eukaryota</taxon>
        <taxon>Fungi</taxon>
        <taxon>Dikarya</taxon>
        <taxon>Ascomycota</taxon>
        <taxon>Pezizomycotina</taxon>
        <taxon>Sordariomycetes</taxon>
        <taxon>Sordariomycetidae</taxon>
        <taxon>Sordariales</taxon>
        <taxon>Chaetomiaceae</taxon>
        <taxon>Staphylotrichum</taxon>
    </lineage>
</organism>
<feature type="compositionally biased region" description="Pro residues" evidence="2">
    <location>
        <begin position="79"/>
        <end position="90"/>
    </location>
</feature>
<evidence type="ECO:0000313" key="3">
    <source>
        <dbReference type="EMBL" id="KAG7285040.1"/>
    </source>
</evidence>
<feature type="region of interest" description="Disordered" evidence="2">
    <location>
        <begin position="1"/>
        <end position="114"/>
    </location>
</feature>
<protein>
    <submittedName>
        <fullName evidence="3">Uncharacterized protein</fullName>
    </submittedName>
</protein>
<reference evidence="3" key="1">
    <citation type="submission" date="2023-02" db="EMBL/GenBank/DDBJ databases">
        <authorList>
            <person name="Palmer J.M."/>
        </authorList>
    </citation>
    <scope>NUCLEOTIDE SEQUENCE</scope>
    <source>
        <strain evidence="3">FW57</strain>
    </source>
</reference>
<keyword evidence="1" id="KW-0175">Coiled coil</keyword>
<evidence type="ECO:0000256" key="2">
    <source>
        <dbReference type="SAM" id="MobiDB-lite"/>
    </source>
</evidence>
<proteinExistence type="predicted"/>
<sequence>MAPSFLQGNPSNPRRDTDSRASARGQTRHVPAQDASSRGPDASTPSHNEPAQGRRHGTNDVVNLNNAHAHNSGGTAATLPPPPAPTPHHPSSPRQPRHHSPTTKPATHLAKTNDGITKVRQMTAKNKHLATTNLDAISKQRAAAQQTAADLAARNRDVEALRGDKSELEKQLQLAREGLDKQLRVLRAEKDGLVDKVGKLGAEKDALKKDKEELTRQVGELKGQNGKLGAEKDALKKDKEELTRQVSELKEQNGKWAEKYDLLVESLDEPGQALVEISQQLIESNNLLEKLLDGALAAA</sequence>
<dbReference type="Proteomes" id="UP001197093">
    <property type="component" value="Unassembled WGS sequence"/>
</dbReference>
<evidence type="ECO:0000256" key="1">
    <source>
        <dbReference type="SAM" id="Coils"/>
    </source>
</evidence>
<accession>A0AAD4EPS3</accession>
<name>A0AAD4EPS3_9PEZI</name>
<comment type="caution">
    <text evidence="3">The sequence shown here is derived from an EMBL/GenBank/DDBJ whole genome shotgun (WGS) entry which is preliminary data.</text>
</comment>
<evidence type="ECO:0000313" key="4">
    <source>
        <dbReference type="Proteomes" id="UP001197093"/>
    </source>
</evidence>
<dbReference type="AlphaFoldDB" id="A0AAD4EPS3"/>
<feature type="compositionally biased region" description="Polar residues" evidence="2">
    <location>
        <begin position="1"/>
        <end position="12"/>
    </location>
</feature>
<gene>
    <name evidence="3" type="ORF">NEMBOFW57_009660</name>
</gene>
<dbReference type="EMBL" id="JAHCVI010000005">
    <property type="protein sequence ID" value="KAG7285040.1"/>
    <property type="molecule type" value="Genomic_DNA"/>
</dbReference>